<dbReference type="PROSITE" id="PS51257">
    <property type="entry name" value="PROKAR_LIPOPROTEIN"/>
    <property type="match status" value="1"/>
</dbReference>
<dbReference type="RefSeq" id="WP_120750333.1">
    <property type="nucleotide sequence ID" value="NZ_RBAH01000024.1"/>
</dbReference>
<dbReference type="InterPro" id="IPR006059">
    <property type="entry name" value="SBP"/>
</dbReference>
<organism evidence="2 3">
    <name type="scientific">Paenibacillus ginsengarvi</name>
    <dbReference type="NCBI Taxonomy" id="400777"/>
    <lineage>
        <taxon>Bacteria</taxon>
        <taxon>Bacillati</taxon>
        <taxon>Bacillota</taxon>
        <taxon>Bacilli</taxon>
        <taxon>Bacillales</taxon>
        <taxon>Paenibacillaceae</taxon>
        <taxon>Paenibacillus</taxon>
    </lineage>
</organism>
<protein>
    <submittedName>
        <fullName evidence="2">Extracellular solute-binding protein</fullName>
    </submittedName>
</protein>
<keyword evidence="1" id="KW-0732">Signal</keyword>
<gene>
    <name evidence="2" type="ORF">D7M11_26785</name>
</gene>
<accession>A0A3B0BTD1</accession>
<keyword evidence="3" id="KW-1185">Reference proteome</keyword>
<dbReference type="OrthoDB" id="9808332at2"/>
<dbReference type="AlphaFoldDB" id="A0A3B0BTD1"/>
<dbReference type="InterPro" id="IPR050490">
    <property type="entry name" value="Bact_solute-bd_prot1"/>
</dbReference>
<name>A0A3B0BTD1_9BACL</name>
<reference evidence="2 3" key="1">
    <citation type="journal article" date="2007" name="Int. J. Syst. Evol. Microbiol.">
        <title>Paenibacillus ginsengarvi sp. nov., isolated from soil from ginseng cultivation.</title>
        <authorList>
            <person name="Yoon M.H."/>
            <person name="Ten L.N."/>
            <person name="Im W.T."/>
        </authorList>
    </citation>
    <scope>NUCLEOTIDE SEQUENCE [LARGE SCALE GENOMIC DNA]</scope>
    <source>
        <strain evidence="2 3">KCTC 13059</strain>
    </source>
</reference>
<evidence type="ECO:0000256" key="1">
    <source>
        <dbReference type="SAM" id="SignalP"/>
    </source>
</evidence>
<dbReference type="Pfam" id="PF13416">
    <property type="entry name" value="SBP_bac_8"/>
    <property type="match status" value="1"/>
</dbReference>
<dbReference type="Gene3D" id="3.40.190.10">
    <property type="entry name" value="Periplasmic binding protein-like II"/>
    <property type="match status" value="1"/>
</dbReference>
<evidence type="ECO:0000313" key="3">
    <source>
        <dbReference type="Proteomes" id="UP000282311"/>
    </source>
</evidence>
<proteinExistence type="predicted"/>
<dbReference type="SUPFAM" id="SSF53850">
    <property type="entry name" value="Periplasmic binding protein-like II"/>
    <property type="match status" value="1"/>
</dbReference>
<dbReference type="PANTHER" id="PTHR43649">
    <property type="entry name" value="ARABINOSE-BINDING PROTEIN-RELATED"/>
    <property type="match status" value="1"/>
</dbReference>
<sequence>MKQRGRKVYGLFAVFTVAAVMTSACGDSGKSVEKSKEADSGAPPAPVTLTYFTQGNSIVLAETIESLVHKKFPHVTLKTIKDGKGTTIFDVLNGGQTPDLISYSLGGLGDMKTLRLLGDLTPLIQKHRFDLGRLVPGAVDTVKSYSDKGEFLLMPFELNNNAIFYNKNIFDKFGVPYPKDGMTWEEMLDVAKKVTRKDGGVQYMGFQYNALNVVYKDQLAQGFVDPKTNKAAINTDSWKRWLDVMTSFYKIEGNAQAGDEKANFLKHQTVAMRTGPNYITDLQEAMAAGLNVDFVSLPKFSGMSATSSQMNAPFYVIPPSTPHKDTAFQVIAYLMSDEVQTIMARLGRIPIINQESVKKEYAKDLKGMEGKNLAAFFQDAIAKPVPATAYDGQAKTIFTNAAVVPVYQGKKDINTALREAEEQINKYIEAEMKK</sequence>
<feature type="signal peptide" evidence="1">
    <location>
        <begin position="1"/>
        <end position="26"/>
    </location>
</feature>
<evidence type="ECO:0000313" key="2">
    <source>
        <dbReference type="EMBL" id="RKN74886.1"/>
    </source>
</evidence>
<dbReference type="PANTHER" id="PTHR43649:SF12">
    <property type="entry name" value="DIACETYLCHITOBIOSE BINDING PROTEIN DASA"/>
    <property type="match status" value="1"/>
</dbReference>
<feature type="chain" id="PRO_5017418933" evidence="1">
    <location>
        <begin position="27"/>
        <end position="434"/>
    </location>
</feature>
<dbReference type="Proteomes" id="UP000282311">
    <property type="component" value="Unassembled WGS sequence"/>
</dbReference>
<comment type="caution">
    <text evidence="2">The sequence shown here is derived from an EMBL/GenBank/DDBJ whole genome shotgun (WGS) entry which is preliminary data.</text>
</comment>
<dbReference type="EMBL" id="RBAH01000024">
    <property type="protein sequence ID" value="RKN74886.1"/>
    <property type="molecule type" value="Genomic_DNA"/>
</dbReference>